<dbReference type="AlphaFoldDB" id="A0A966DUP3"/>
<gene>
    <name evidence="14" type="ORF">GSY63_14840</name>
</gene>
<keyword evidence="6" id="KW-0631">Potassium channel</keyword>
<evidence type="ECO:0000256" key="11">
    <source>
        <dbReference type="ARBA" id="ARBA00023303"/>
    </source>
</evidence>
<evidence type="ECO:0000313" key="14">
    <source>
        <dbReference type="EMBL" id="NCD70642.1"/>
    </source>
</evidence>
<keyword evidence="5 13" id="KW-0812">Transmembrane</keyword>
<keyword evidence="8 13" id="KW-1133">Transmembrane helix</keyword>
<dbReference type="Pfam" id="PF06736">
    <property type="entry name" value="TMEM175"/>
    <property type="match status" value="1"/>
</dbReference>
<feature type="transmembrane region" description="Helical" evidence="13">
    <location>
        <begin position="171"/>
        <end position="190"/>
    </location>
</feature>
<evidence type="ECO:0000313" key="15">
    <source>
        <dbReference type="Proteomes" id="UP000638732"/>
    </source>
</evidence>
<evidence type="ECO:0000256" key="4">
    <source>
        <dbReference type="ARBA" id="ARBA00022538"/>
    </source>
</evidence>
<dbReference type="PANTHER" id="PTHR31462:SF5">
    <property type="entry name" value="ENDOSOMAL_LYSOSOMAL PROTON CHANNEL TMEM175"/>
    <property type="match status" value="1"/>
</dbReference>
<evidence type="ECO:0000256" key="10">
    <source>
        <dbReference type="ARBA" id="ARBA00023136"/>
    </source>
</evidence>
<dbReference type="GO" id="GO:0015252">
    <property type="term" value="F:proton channel activity"/>
    <property type="evidence" value="ECO:0007669"/>
    <property type="project" value="InterPro"/>
</dbReference>
<keyword evidence="11" id="KW-0407">Ion channel</keyword>
<reference evidence="14" key="1">
    <citation type="submission" date="2020-01" db="EMBL/GenBank/DDBJ databases">
        <authorList>
            <person name="Seo Y.L."/>
        </authorList>
    </citation>
    <scope>NUCLEOTIDE SEQUENCE</scope>
    <source>
        <strain evidence="14">R11</strain>
    </source>
</reference>
<evidence type="ECO:0000256" key="5">
    <source>
        <dbReference type="ARBA" id="ARBA00022692"/>
    </source>
</evidence>
<evidence type="ECO:0000256" key="7">
    <source>
        <dbReference type="ARBA" id="ARBA00022958"/>
    </source>
</evidence>
<evidence type="ECO:0000256" key="12">
    <source>
        <dbReference type="ARBA" id="ARBA00034430"/>
    </source>
</evidence>
<keyword evidence="4" id="KW-0633">Potassium transport</keyword>
<feature type="transmembrane region" description="Helical" evidence="13">
    <location>
        <begin position="21"/>
        <end position="39"/>
    </location>
</feature>
<evidence type="ECO:0000256" key="3">
    <source>
        <dbReference type="ARBA" id="ARBA00022448"/>
    </source>
</evidence>
<dbReference type="PANTHER" id="PTHR31462">
    <property type="entry name" value="ENDOSOMAL/LYSOSOMAL POTASSIUM CHANNEL TMEM175"/>
    <property type="match status" value="1"/>
</dbReference>
<keyword evidence="15" id="KW-1185">Reference proteome</keyword>
<feature type="transmembrane region" description="Helical" evidence="13">
    <location>
        <begin position="59"/>
        <end position="80"/>
    </location>
</feature>
<dbReference type="Proteomes" id="UP000638732">
    <property type="component" value="Unassembled WGS sequence"/>
</dbReference>
<reference evidence="14" key="2">
    <citation type="submission" date="2020-10" db="EMBL/GenBank/DDBJ databases">
        <title>Mucilaginibacter sp. nov., isolated from soil.</title>
        <authorList>
            <person name="Jeon C.O."/>
        </authorList>
    </citation>
    <scope>NUCLEOTIDE SEQUENCE</scope>
    <source>
        <strain evidence="14">R11</strain>
    </source>
</reference>
<dbReference type="EMBL" id="WWEO01000043">
    <property type="protein sequence ID" value="NCD70642.1"/>
    <property type="molecule type" value="Genomic_DNA"/>
</dbReference>
<evidence type="ECO:0000256" key="8">
    <source>
        <dbReference type="ARBA" id="ARBA00022989"/>
    </source>
</evidence>
<evidence type="ECO:0000256" key="2">
    <source>
        <dbReference type="ARBA" id="ARBA00006920"/>
    </source>
</evidence>
<organism evidence="14 15">
    <name type="scientific">Mucilaginibacter agri</name>
    <dbReference type="NCBI Taxonomy" id="2695265"/>
    <lineage>
        <taxon>Bacteria</taxon>
        <taxon>Pseudomonadati</taxon>
        <taxon>Bacteroidota</taxon>
        <taxon>Sphingobacteriia</taxon>
        <taxon>Sphingobacteriales</taxon>
        <taxon>Sphingobacteriaceae</taxon>
        <taxon>Mucilaginibacter</taxon>
    </lineage>
</organism>
<keyword evidence="3" id="KW-0813">Transport</keyword>
<dbReference type="GO" id="GO:0016020">
    <property type="term" value="C:membrane"/>
    <property type="evidence" value="ECO:0007669"/>
    <property type="project" value="UniProtKB-SubCell"/>
</dbReference>
<feature type="transmembrane region" description="Helical" evidence="13">
    <location>
        <begin position="196"/>
        <end position="212"/>
    </location>
</feature>
<keyword evidence="10 13" id="KW-0472">Membrane</keyword>
<accession>A0A966DUP3</accession>
<comment type="catalytic activity">
    <reaction evidence="12">
        <text>K(+)(in) = K(+)(out)</text>
        <dbReference type="Rhea" id="RHEA:29463"/>
        <dbReference type="ChEBI" id="CHEBI:29103"/>
    </reaction>
</comment>
<dbReference type="RefSeq" id="WP_166586605.1">
    <property type="nucleotide sequence ID" value="NZ_WWEO01000043.1"/>
</dbReference>
<evidence type="ECO:0000256" key="6">
    <source>
        <dbReference type="ARBA" id="ARBA00022826"/>
    </source>
</evidence>
<feature type="transmembrane region" description="Helical" evidence="13">
    <location>
        <begin position="100"/>
        <end position="118"/>
    </location>
</feature>
<dbReference type="InterPro" id="IPR010617">
    <property type="entry name" value="TMEM175-like"/>
</dbReference>
<feature type="transmembrane region" description="Helical" evidence="13">
    <location>
        <begin position="130"/>
        <end position="150"/>
    </location>
</feature>
<keyword evidence="7" id="KW-0630">Potassium</keyword>
<evidence type="ECO:0000256" key="13">
    <source>
        <dbReference type="SAM" id="Phobius"/>
    </source>
</evidence>
<protein>
    <submittedName>
        <fullName evidence="14">DUF1211 domain-containing protein</fullName>
    </submittedName>
</protein>
<dbReference type="GO" id="GO:0005267">
    <property type="term" value="F:potassium channel activity"/>
    <property type="evidence" value="ECO:0007669"/>
    <property type="project" value="UniProtKB-KW"/>
</dbReference>
<comment type="similarity">
    <text evidence="2">Belongs to the TMEM175 family.</text>
</comment>
<sequence length="237" mass="27749">MSKEHFLEQHDPERKDFQIDRIILFSDAVFAIAITLLIIEIKAPEIHHDYTVAQMWDQLAHLLPKFFGFALSFWVIAIYWRSHHRIFGFVNQYTNRMIMLNFLFLFSLVLMPFSSAYYSENVAYAIPYYFYNSNIIFTGITNCLLIRYVFSPNNHIVEHQPTLLFQKLFMARAITVPAVFVLGMFIWPLSSALAEMSPMLIWPIFAFLRIRYKRKYLAAVKENAIVVEEGLGEGNPS</sequence>
<proteinExistence type="inferred from homology"/>
<evidence type="ECO:0000256" key="9">
    <source>
        <dbReference type="ARBA" id="ARBA00023065"/>
    </source>
</evidence>
<evidence type="ECO:0000256" key="1">
    <source>
        <dbReference type="ARBA" id="ARBA00004141"/>
    </source>
</evidence>
<comment type="caution">
    <text evidence="14">The sequence shown here is derived from an EMBL/GenBank/DDBJ whole genome shotgun (WGS) entry which is preliminary data.</text>
</comment>
<keyword evidence="9" id="KW-0406">Ion transport</keyword>
<name>A0A966DUP3_9SPHI</name>
<comment type="subcellular location">
    <subcellularLocation>
        <location evidence="1">Membrane</location>
        <topology evidence="1">Multi-pass membrane protein</topology>
    </subcellularLocation>
</comment>